<dbReference type="RefSeq" id="WP_286678770.1">
    <property type="nucleotide sequence ID" value="NZ_MNXI01000103.1"/>
</dbReference>
<protein>
    <submittedName>
        <fullName evidence="1">ATPase P</fullName>
    </submittedName>
</protein>
<gene>
    <name evidence="1" type="ORF">COY37_00390</name>
</gene>
<organism evidence="1 2">
    <name type="scientific">Candidatus Aquicultor secundus</name>
    <dbReference type="NCBI Taxonomy" id="1973895"/>
    <lineage>
        <taxon>Bacteria</taxon>
        <taxon>Bacillati</taxon>
        <taxon>Actinomycetota</taxon>
        <taxon>Candidatus Aquicultoria</taxon>
        <taxon>Candidatus Aquicultorales</taxon>
        <taxon>Candidatus Aquicultoraceae</taxon>
        <taxon>Candidatus Aquicultor</taxon>
    </lineage>
</organism>
<name>A0A2M7TBG4_9ACTN</name>
<dbReference type="InterPro" id="IPR036412">
    <property type="entry name" value="HAD-like_sf"/>
</dbReference>
<dbReference type="PRINTS" id="PR00119">
    <property type="entry name" value="CATATPASE"/>
</dbReference>
<dbReference type="InterPro" id="IPR023214">
    <property type="entry name" value="HAD_sf"/>
</dbReference>
<accession>A0A2M7TBG4</accession>
<dbReference type="AlphaFoldDB" id="A0A2M7TBG4"/>
<proteinExistence type="predicted"/>
<comment type="caution">
    <text evidence="1">The sequence shown here is derived from an EMBL/GenBank/DDBJ whole genome shotgun (WGS) entry which is preliminary data.</text>
</comment>
<dbReference type="Proteomes" id="UP000230956">
    <property type="component" value="Unassembled WGS sequence"/>
</dbReference>
<dbReference type="CDD" id="cd01427">
    <property type="entry name" value="HAD_like"/>
    <property type="match status" value="1"/>
</dbReference>
<dbReference type="SUPFAM" id="SSF56784">
    <property type="entry name" value="HAD-like"/>
    <property type="match status" value="1"/>
</dbReference>
<sequence>MIKVDIPGRGRYELHNLVLDMNGTLAVDGIIPDQVLHRIETLSQGLTVYLITADTYGKLESQKDKIAATIERVHPPGEALQKAAFIEKIGASACIAIGNGSNDVEMLKKAQLGIVVIGGEGCATDALLAADIIVNRSEDALDLLANTKRLIATLRK</sequence>
<dbReference type="EMBL" id="PFNG01000013">
    <property type="protein sequence ID" value="PIZ42444.1"/>
    <property type="molecule type" value="Genomic_DNA"/>
</dbReference>
<dbReference type="Gene3D" id="3.40.50.1000">
    <property type="entry name" value="HAD superfamily/HAD-like"/>
    <property type="match status" value="1"/>
</dbReference>
<evidence type="ECO:0000313" key="1">
    <source>
        <dbReference type="EMBL" id="PIZ42444.1"/>
    </source>
</evidence>
<dbReference type="Pfam" id="PF08282">
    <property type="entry name" value="Hydrolase_3"/>
    <property type="match status" value="1"/>
</dbReference>
<evidence type="ECO:0000313" key="2">
    <source>
        <dbReference type="Proteomes" id="UP000230956"/>
    </source>
</evidence>
<reference evidence="2" key="1">
    <citation type="submission" date="2017-09" db="EMBL/GenBank/DDBJ databases">
        <title>Depth-based differentiation of microbial function through sediment-hosted aquifers and enrichment of novel symbionts in the deep terrestrial subsurface.</title>
        <authorList>
            <person name="Probst A.J."/>
            <person name="Ladd B."/>
            <person name="Jarett J.K."/>
            <person name="Geller-Mcgrath D.E."/>
            <person name="Sieber C.M.K."/>
            <person name="Emerson J.B."/>
            <person name="Anantharaman K."/>
            <person name="Thomas B.C."/>
            <person name="Malmstrom R."/>
            <person name="Stieglmeier M."/>
            <person name="Klingl A."/>
            <person name="Woyke T."/>
            <person name="Ryan C.M."/>
            <person name="Banfield J.F."/>
        </authorList>
    </citation>
    <scope>NUCLEOTIDE SEQUENCE [LARGE SCALE GENOMIC DNA]</scope>
</reference>